<dbReference type="Proteomes" id="UP001151760">
    <property type="component" value="Unassembled WGS sequence"/>
</dbReference>
<dbReference type="EMBL" id="BQNB010013469">
    <property type="protein sequence ID" value="GJT16385.1"/>
    <property type="molecule type" value="Genomic_DNA"/>
</dbReference>
<organism evidence="1 2">
    <name type="scientific">Tanacetum coccineum</name>
    <dbReference type="NCBI Taxonomy" id="301880"/>
    <lineage>
        <taxon>Eukaryota</taxon>
        <taxon>Viridiplantae</taxon>
        <taxon>Streptophyta</taxon>
        <taxon>Embryophyta</taxon>
        <taxon>Tracheophyta</taxon>
        <taxon>Spermatophyta</taxon>
        <taxon>Magnoliopsida</taxon>
        <taxon>eudicotyledons</taxon>
        <taxon>Gunneridae</taxon>
        <taxon>Pentapetalae</taxon>
        <taxon>asterids</taxon>
        <taxon>campanulids</taxon>
        <taxon>Asterales</taxon>
        <taxon>Asteraceae</taxon>
        <taxon>Asteroideae</taxon>
        <taxon>Anthemideae</taxon>
        <taxon>Anthemidinae</taxon>
        <taxon>Tanacetum</taxon>
    </lineage>
</organism>
<name>A0ABQ5BNN2_9ASTR</name>
<protein>
    <submittedName>
        <fullName evidence="1">Uncharacterized protein</fullName>
    </submittedName>
</protein>
<accession>A0ABQ5BNN2</accession>
<gene>
    <name evidence="1" type="ORF">Tco_0875091</name>
</gene>
<reference evidence="1" key="1">
    <citation type="journal article" date="2022" name="Int. J. Mol. Sci.">
        <title>Draft Genome of Tanacetum Coccineum: Genomic Comparison of Closely Related Tanacetum-Family Plants.</title>
        <authorList>
            <person name="Yamashiro T."/>
            <person name="Shiraishi A."/>
            <person name="Nakayama K."/>
            <person name="Satake H."/>
        </authorList>
    </citation>
    <scope>NUCLEOTIDE SEQUENCE</scope>
</reference>
<evidence type="ECO:0000313" key="1">
    <source>
        <dbReference type="EMBL" id="GJT16385.1"/>
    </source>
</evidence>
<keyword evidence="2" id="KW-1185">Reference proteome</keyword>
<evidence type="ECO:0000313" key="2">
    <source>
        <dbReference type="Proteomes" id="UP001151760"/>
    </source>
</evidence>
<reference evidence="1" key="2">
    <citation type="submission" date="2022-01" db="EMBL/GenBank/DDBJ databases">
        <authorList>
            <person name="Yamashiro T."/>
            <person name="Shiraishi A."/>
            <person name="Satake H."/>
            <person name="Nakayama K."/>
        </authorList>
    </citation>
    <scope>NUCLEOTIDE SEQUENCE</scope>
</reference>
<sequence>MIGCAVSRAPFSIYNFEVKILEEENPSEQSRHCILCARDTYGRNGPYGTMLLFHDLVIGKMIGVFSQEMGVMVGIFLRNPLACGTLAPLRERIFPQHPTLLHNIDGQLVVALQKMLTRVGDGSFLEFNLGRVHETEETKEETTSFEKQEFTYFPNGVRVGEEVATIGSNTDVEFPLRIISVNQGILESIPRKPLS</sequence>
<proteinExistence type="predicted"/>
<comment type="caution">
    <text evidence="1">The sequence shown here is derived from an EMBL/GenBank/DDBJ whole genome shotgun (WGS) entry which is preliminary data.</text>
</comment>